<feature type="compositionally biased region" description="Basic and acidic residues" evidence="1">
    <location>
        <begin position="1"/>
        <end position="12"/>
    </location>
</feature>
<dbReference type="EMBL" id="LBYC01000005">
    <property type="protein sequence ID" value="KKR43339.1"/>
    <property type="molecule type" value="Genomic_DNA"/>
</dbReference>
<protein>
    <recommendedName>
        <fullName evidence="4">HTH deoR-type domain-containing protein</fullName>
    </recommendedName>
</protein>
<organism evidence="2 3">
    <name type="scientific">Candidatus Nomurabacteria bacterium GW2011_GWF2_40_12</name>
    <dbReference type="NCBI Taxonomy" id="1618776"/>
    <lineage>
        <taxon>Bacteria</taxon>
        <taxon>Candidatus Nomuraibacteriota</taxon>
    </lineage>
</organism>
<dbReference type="Proteomes" id="UP000034301">
    <property type="component" value="Unassembled WGS sequence"/>
</dbReference>
<evidence type="ECO:0000313" key="2">
    <source>
        <dbReference type="EMBL" id="KKR43339.1"/>
    </source>
</evidence>
<feature type="region of interest" description="Disordered" evidence="1">
    <location>
        <begin position="1"/>
        <end position="31"/>
    </location>
</feature>
<name>A0A0G0QSD5_9BACT</name>
<evidence type="ECO:0000313" key="3">
    <source>
        <dbReference type="Proteomes" id="UP000034301"/>
    </source>
</evidence>
<sequence length="289" mass="31623">MLGEEKNLKNLQKDTNSPLPNLPLIKGEEPGGGGLYPKTDKLITALYMVTDIIDKDEPLRNKLRTLGTEIISDMRSLEESRAGHMASVILGKVGDIVSFLDIAGTMNIVSGMNCDILRKEFFKLKQSITDSIPKVEILNKKIDIAELFEDGIPPLLNEEGAGGGNSLITTSPFGHSSSTRRRGVSKGHHSSLGVQKAGTLMKAIKGISGAHNFDLLKKQRREDILNIIKILGGNATIKDIKDKVHTLPGQVGSLDSHSEKTLQRELVSMVSDGVLKKEGSKRWSRYFIK</sequence>
<evidence type="ECO:0008006" key="4">
    <source>
        <dbReference type="Google" id="ProtNLM"/>
    </source>
</evidence>
<feature type="compositionally biased region" description="Basic residues" evidence="1">
    <location>
        <begin position="178"/>
        <end position="189"/>
    </location>
</feature>
<gene>
    <name evidence="2" type="ORF">UT78_C0005G0063</name>
</gene>
<reference evidence="2 3" key="1">
    <citation type="journal article" date="2015" name="Nature">
        <title>rRNA introns, odd ribosomes, and small enigmatic genomes across a large radiation of phyla.</title>
        <authorList>
            <person name="Brown C.T."/>
            <person name="Hug L.A."/>
            <person name="Thomas B.C."/>
            <person name="Sharon I."/>
            <person name="Castelle C.J."/>
            <person name="Singh A."/>
            <person name="Wilkins M.J."/>
            <person name="Williams K.H."/>
            <person name="Banfield J.F."/>
        </authorList>
    </citation>
    <scope>NUCLEOTIDE SEQUENCE [LARGE SCALE GENOMIC DNA]</scope>
</reference>
<dbReference type="AlphaFoldDB" id="A0A0G0QSD5"/>
<comment type="caution">
    <text evidence="2">The sequence shown here is derived from an EMBL/GenBank/DDBJ whole genome shotgun (WGS) entry which is preliminary data.</text>
</comment>
<evidence type="ECO:0000256" key="1">
    <source>
        <dbReference type="SAM" id="MobiDB-lite"/>
    </source>
</evidence>
<feature type="region of interest" description="Disordered" evidence="1">
    <location>
        <begin position="166"/>
        <end position="193"/>
    </location>
</feature>
<accession>A0A0G0QSD5</accession>
<proteinExistence type="predicted"/>
<feature type="compositionally biased region" description="Polar residues" evidence="1">
    <location>
        <begin position="166"/>
        <end position="177"/>
    </location>
</feature>